<keyword evidence="7 8" id="KW-0472">Membrane</keyword>
<dbReference type="Proteomes" id="UP000031408">
    <property type="component" value="Unassembled WGS sequence"/>
</dbReference>
<dbReference type="PANTHER" id="PTHR30269">
    <property type="entry name" value="TRANSMEMBRANE PROTEIN YFCA"/>
    <property type="match status" value="1"/>
</dbReference>
<evidence type="ECO:0000256" key="1">
    <source>
        <dbReference type="ARBA" id="ARBA00004651"/>
    </source>
</evidence>
<feature type="transmembrane region" description="Helical" evidence="8">
    <location>
        <begin position="141"/>
        <end position="172"/>
    </location>
</feature>
<evidence type="ECO:0000256" key="7">
    <source>
        <dbReference type="ARBA" id="ARBA00023136"/>
    </source>
</evidence>
<sequence>MATDGINLLLLCCAAFTAGFVDAIAGGGGLIQTPMGLVLLPQLPVSTVIGTLKIPAFSGTGFAAYQYIKNVDLNLRLLLLMLVLSLASAFAGSALLTTVSNDFMKPLLLIVLLLLFIYTFIKKDFGSHTAKELSPARQLTYACIISVVIGFYDGFIGPGAGSFLVLAFIVLLGFDFLHASAHAKLVNLATNMGSICLFLIKGKIIWAIALPMAVSNAMGGWLGSRMAISRGNRFIRIFFLLVVVGTLIRFGYDVVVNR</sequence>
<dbReference type="RefSeq" id="WP_039140752.1">
    <property type="nucleotide sequence ID" value="NZ_JSVC01000015.1"/>
</dbReference>
<feature type="transmembrane region" description="Helical" evidence="8">
    <location>
        <begin position="77"/>
        <end position="97"/>
    </location>
</feature>
<feature type="transmembrane region" description="Helical" evidence="8">
    <location>
        <begin position="103"/>
        <end position="121"/>
    </location>
</feature>
<evidence type="ECO:0000313" key="10">
    <source>
        <dbReference type="Proteomes" id="UP000031408"/>
    </source>
</evidence>
<keyword evidence="6 8" id="KW-1133">Transmembrane helix</keyword>
<accession>A0A0C1IIV2</accession>
<name>A0A0C1IIV2_9BACT</name>
<evidence type="ECO:0000313" key="9">
    <source>
        <dbReference type="EMBL" id="KIC94125.1"/>
    </source>
</evidence>
<evidence type="ECO:0000256" key="8">
    <source>
        <dbReference type="RuleBase" id="RU363041"/>
    </source>
</evidence>
<comment type="similarity">
    <text evidence="2 8">Belongs to the 4-toluene sulfonate uptake permease (TSUP) (TC 2.A.102) family.</text>
</comment>
<organism evidence="9 10">
    <name type="scientific">Flavihumibacter solisilvae</name>
    <dbReference type="NCBI Taxonomy" id="1349421"/>
    <lineage>
        <taxon>Bacteria</taxon>
        <taxon>Pseudomonadati</taxon>
        <taxon>Bacteroidota</taxon>
        <taxon>Chitinophagia</taxon>
        <taxon>Chitinophagales</taxon>
        <taxon>Chitinophagaceae</taxon>
        <taxon>Flavihumibacter</taxon>
    </lineage>
</organism>
<reference evidence="9 10" key="1">
    <citation type="submission" date="2014-11" db="EMBL/GenBank/DDBJ databases">
        <title>Genome sequence of Flavihumibacter solisilvae 3-3.</title>
        <authorList>
            <person name="Zhou G."/>
            <person name="Li M."/>
            <person name="Wang G."/>
        </authorList>
    </citation>
    <scope>NUCLEOTIDE SEQUENCE [LARGE SCALE GENOMIC DNA]</scope>
    <source>
        <strain evidence="9 10">3-3</strain>
    </source>
</reference>
<feature type="transmembrane region" description="Helical" evidence="8">
    <location>
        <begin position="47"/>
        <end position="65"/>
    </location>
</feature>
<feature type="transmembrane region" description="Helical" evidence="8">
    <location>
        <begin position="234"/>
        <end position="252"/>
    </location>
</feature>
<keyword evidence="4 8" id="KW-1003">Cell membrane</keyword>
<evidence type="ECO:0000256" key="2">
    <source>
        <dbReference type="ARBA" id="ARBA00009142"/>
    </source>
</evidence>
<dbReference type="PANTHER" id="PTHR30269:SF0">
    <property type="entry name" value="MEMBRANE TRANSPORTER PROTEIN YFCA-RELATED"/>
    <property type="match status" value="1"/>
</dbReference>
<protein>
    <recommendedName>
        <fullName evidence="8">Probable membrane transporter protein</fullName>
    </recommendedName>
</protein>
<keyword evidence="10" id="KW-1185">Reference proteome</keyword>
<dbReference type="Pfam" id="PF01925">
    <property type="entry name" value="TauE"/>
    <property type="match status" value="1"/>
</dbReference>
<dbReference type="OrthoDB" id="554695at2"/>
<evidence type="ECO:0000256" key="3">
    <source>
        <dbReference type="ARBA" id="ARBA00022448"/>
    </source>
</evidence>
<comment type="caution">
    <text evidence="9">The sequence shown here is derived from an EMBL/GenBank/DDBJ whole genome shotgun (WGS) entry which is preliminary data.</text>
</comment>
<dbReference type="InterPro" id="IPR052017">
    <property type="entry name" value="TSUP"/>
</dbReference>
<evidence type="ECO:0000256" key="4">
    <source>
        <dbReference type="ARBA" id="ARBA00022475"/>
    </source>
</evidence>
<keyword evidence="5 8" id="KW-0812">Transmembrane</keyword>
<gene>
    <name evidence="9" type="ORF">OI18_14125</name>
</gene>
<keyword evidence="3" id="KW-0813">Transport</keyword>
<comment type="subcellular location">
    <subcellularLocation>
        <location evidence="1 8">Cell membrane</location>
        <topology evidence="1 8">Multi-pass membrane protein</topology>
    </subcellularLocation>
</comment>
<evidence type="ECO:0000256" key="6">
    <source>
        <dbReference type="ARBA" id="ARBA00022989"/>
    </source>
</evidence>
<dbReference type="InterPro" id="IPR002781">
    <property type="entry name" value="TM_pro_TauE-like"/>
</dbReference>
<dbReference type="AlphaFoldDB" id="A0A0C1IIV2"/>
<dbReference type="EMBL" id="JSVC01000015">
    <property type="protein sequence ID" value="KIC94125.1"/>
    <property type="molecule type" value="Genomic_DNA"/>
</dbReference>
<evidence type="ECO:0000256" key="5">
    <source>
        <dbReference type="ARBA" id="ARBA00022692"/>
    </source>
</evidence>
<dbReference type="GO" id="GO:0005886">
    <property type="term" value="C:plasma membrane"/>
    <property type="evidence" value="ECO:0007669"/>
    <property type="project" value="UniProtKB-SubCell"/>
</dbReference>
<feature type="transmembrane region" description="Helical" evidence="8">
    <location>
        <begin position="192"/>
        <end position="214"/>
    </location>
</feature>
<proteinExistence type="inferred from homology"/>